<dbReference type="InParanoid" id="A0A7X0JUL4"/>
<dbReference type="Pfam" id="PF04542">
    <property type="entry name" value="Sigma70_r2"/>
    <property type="match status" value="1"/>
</dbReference>
<evidence type="ECO:0000313" key="8">
    <source>
        <dbReference type="Proteomes" id="UP000528457"/>
    </source>
</evidence>
<sequence>MSLNDRYTEIYLSIREQLLRVVSRIAPPKDIEDIVQETYVRLCQVKCKDDIQAPQSFMFKTAKNLALDHIKRAESRLALSMEEEEVFQQLQNSQHSQTDRTYEQAASEEEFALFCEATRRLPVQCRKAFILKKVYGHSQKEIAKELGLSESTVEKHIALGIQRCAQFMDIKTGQQRRVDRKSTQIQGKGGQL</sequence>
<evidence type="ECO:0000256" key="2">
    <source>
        <dbReference type="ARBA" id="ARBA00023015"/>
    </source>
</evidence>
<dbReference type="Pfam" id="PF08281">
    <property type="entry name" value="Sigma70_r4_2"/>
    <property type="match status" value="1"/>
</dbReference>
<comment type="similarity">
    <text evidence="1">Belongs to the sigma-70 factor family. ECF subfamily.</text>
</comment>
<dbReference type="EMBL" id="JACHHT010000002">
    <property type="protein sequence ID" value="MBB6522567.1"/>
    <property type="molecule type" value="Genomic_DNA"/>
</dbReference>
<dbReference type="InterPro" id="IPR014284">
    <property type="entry name" value="RNA_pol_sigma-70_dom"/>
</dbReference>
<dbReference type="PANTHER" id="PTHR43133:SF63">
    <property type="entry name" value="RNA POLYMERASE SIGMA FACTOR FECI-RELATED"/>
    <property type="match status" value="1"/>
</dbReference>
<comment type="caution">
    <text evidence="7">The sequence shown here is derived from an EMBL/GenBank/DDBJ whole genome shotgun (WGS) entry which is preliminary data.</text>
</comment>
<dbReference type="InterPro" id="IPR007627">
    <property type="entry name" value="RNA_pol_sigma70_r2"/>
</dbReference>
<evidence type="ECO:0000259" key="6">
    <source>
        <dbReference type="Pfam" id="PF08281"/>
    </source>
</evidence>
<dbReference type="NCBIfam" id="TIGR02937">
    <property type="entry name" value="sigma70-ECF"/>
    <property type="match status" value="1"/>
</dbReference>
<dbReference type="GO" id="GO:0003677">
    <property type="term" value="F:DNA binding"/>
    <property type="evidence" value="ECO:0007669"/>
    <property type="project" value="InterPro"/>
</dbReference>
<evidence type="ECO:0000313" key="7">
    <source>
        <dbReference type="EMBL" id="MBB6522567.1"/>
    </source>
</evidence>
<feature type="domain" description="RNA polymerase sigma factor 70 region 4 type 2" evidence="6">
    <location>
        <begin position="117"/>
        <end position="164"/>
    </location>
</feature>
<dbReference type="Gene3D" id="1.10.10.10">
    <property type="entry name" value="Winged helix-like DNA-binding domain superfamily/Winged helix DNA-binding domain"/>
    <property type="match status" value="1"/>
</dbReference>
<dbReference type="SUPFAM" id="SSF88946">
    <property type="entry name" value="Sigma2 domain of RNA polymerase sigma factors"/>
    <property type="match status" value="1"/>
</dbReference>
<dbReference type="Gene3D" id="1.10.1740.10">
    <property type="match status" value="1"/>
</dbReference>
<organism evidence="7 8">
    <name type="scientific">Pseudoteredinibacter isoporae</name>
    <dbReference type="NCBI Taxonomy" id="570281"/>
    <lineage>
        <taxon>Bacteria</taxon>
        <taxon>Pseudomonadati</taxon>
        <taxon>Pseudomonadota</taxon>
        <taxon>Gammaproteobacteria</taxon>
        <taxon>Cellvibrionales</taxon>
        <taxon>Cellvibrionaceae</taxon>
        <taxon>Pseudoteredinibacter</taxon>
    </lineage>
</organism>
<dbReference type="Proteomes" id="UP000528457">
    <property type="component" value="Unassembled WGS sequence"/>
</dbReference>
<dbReference type="PANTHER" id="PTHR43133">
    <property type="entry name" value="RNA POLYMERASE ECF-TYPE SIGMA FACTO"/>
    <property type="match status" value="1"/>
</dbReference>
<evidence type="ECO:0000259" key="5">
    <source>
        <dbReference type="Pfam" id="PF04542"/>
    </source>
</evidence>
<dbReference type="InterPro" id="IPR013324">
    <property type="entry name" value="RNA_pol_sigma_r3/r4-like"/>
</dbReference>
<dbReference type="SUPFAM" id="SSF88659">
    <property type="entry name" value="Sigma3 and sigma4 domains of RNA polymerase sigma factors"/>
    <property type="match status" value="1"/>
</dbReference>
<gene>
    <name evidence="7" type="ORF">HNR48_002852</name>
</gene>
<keyword evidence="4" id="KW-0804">Transcription</keyword>
<dbReference type="InterPro" id="IPR036388">
    <property type="entry name" value="WH-like_DNA-bd_sf"/>
</dbReference>
<name>A0A7X0JUL4_9GAMM</name>
<dbReference type="RefSeq" id="WP_166845634.1">
    <property type="nucleotide sequence ID" value="NZ_JAAONY010000002.1"/>
</dbReference>
<dbReference type="AlphaFoldDB" id="A0A7X0JUL4"/>
<dbReference type="GO" id="GO:0006352">
    <property type="term" value="P:DNA-templated transcription initiation"/>
    <property type="evidence" value="ECO:0007669"/>
    <property type="project" value="InterPro"/>
</dbReference>
<reference evidence="7 8" key="1">
    <citation type="submission" date="2020-08" db="EMBL/GenBank/DDBJ databases">
        <title>Genomic Encyclopedia of Type Strains, Phase IV (KMG-IV): sequencing the most valuable type-strain genomes for metagenomic binning, comparative biology and taxonomic classification.</title>
        <authorList>
            <person name="Goeker M."/>
        </authorList>
    </citation>
    <scope>NUCLEOTIDE SEQUENCE [LARGE SCALE GENOMIC DNA]</scope>
    <source>
        <strain evidence="7 8">DSM 22368</strain>
    </source>
</reference>
<keyword evidence="2" id="KW-0805">Transcription regulation</keyword>
<keyword evidence="8" id="KW-1185">Reference proteome</keyword>
<dbReference type="InterPro" id="IPR039425">
    <property type="entry name" value="RNA_pol_sigma-70-like"/>
</dbReference>
<evidence type="ECO:0000256" key="3">
    <source>
        <dbReference type="ARBA" id="ARBA00023082"/>
    </source>
</evidence>
<accession>A0A7X0JUL4</accession>
<keyword evidence="3" id="KW-0731">Sigma factor</keyword>
<protein>
    <submittedName>
        <fullName evidence="7">RNA polymerase sigma-70 factor (ECF subfamily)</fullName>
    </submittedName>
</protein>
<feature type="domain" description="RNA polymerase sigma-70 region 2" evidence="5">
    <location>
        <begin position="13"/>
        <end position="74"/>
    </location>
</feature>
<dbReference type="GO" id="GO:0016987">
    <property type="term" value="F:sigma factor activity"/>
    <property type="evidence" value="ECO:0007669"/>
    <property type="project" value="UniProtKB-KW"/>
</dbReference>
<evidence type="ECO:0000256" key="1">
    <source>
        <dbReference type="ARBA" id="ARBA00010641"/>
    </source>
</evidence>
<evidence type="ECO:0000256" key="4">
    <source>
        <dbReference type="ARBA" id="ARBA00023163"/>
    </source>
</evidence>
<dbReference type="InterPro" id="IPR013249">
    <property type="entry name" value="RNA_pol_sigma70_r4_t2"/>
</dbReference>
<dbReference type="InterPro" id="IPR013325">
    <property type="entry name" value="RNA_pol_sigma_r2"/>
</dbReference>
<proteinExistence type="inferred from homology"/>